<dbReference type="HOGENOM" id="CLU_194995_0_0_2"/>
<dbReference type="eggNOG" id="arCOG03884">
    <property type="taxonomic scope" value="Archaea"/>
</dbReference>
<organism evidence="1">
    <name type="scientific">Methanococcus maripaludis (strain C6 / ATCC BAA-1332)</name>
    <dbReference type="NCBI Taxonomy" id="444158"/>
    <lineage>
        <taxon>Archaea</taxon>
        <taxon>Methanobacteriati</taxon>
        <taxon>Methanobacteriota</taxon>
        <taxon>Methanomada group</taxon>
        <taxon>Methanococci</taxon>
        <taxon>Methanococcales</taxon>
        <taxon>Methanococcaceae</taxon>
        <taxon>Methanococcus</taxon>
    </lineage>
</organism>
<reference evidence="1" key="1">
    <citation type="submission" date="2007-10" db="EMBL/GenBank/DDBJ databases">
        <title>Complete sequence of Methanococcus maripaludis C6.</title>
        <authorList>
            <consortium name="US DOE Joint Genome Institute"/>
            <person name="Copeland A."/>
            <person name="Lucas S."/>
            <person name="Lapidus A."/>
            <person name="Barry K."/>
            <person name="Glavina del Rio T."/>
            <person name="Dalin E."/>
            <person name="Tice H."/>
            <person name="Pitluck S."/>
            <person name="Clum A."/>
            <person name="Schmutz J."/>
            <person name="Larimer F."/>
            <person name="Land M."/>
            <person name="Hauser L."/>
            <person name="Kyrpides N."/>
            <person name="Mikhailova N."/>
            <person name="Sieprawska-Lupa M."/>
            <person name="Whitman W.B."/>
            <person name="Richardson P."/>
        </authorList>
    </citation>
    <scope>NUCLEOTIDE SEQUENCE [LARGE SCALE GENOMIC DNA]</scope>
    <source>
        <strain evidence="1">C6</strain>
    </source>
</reference>
<accession>A9A754</accession>
<evidence type="ECO:0000313" key="1">
    <source>
        <dbReference type="EMBL" id="ABX01241.1"/>
    </source>
</evidence>
<dbReference type="Pfam" id="PF09853">
    <property type="entry name" value="DUF2080"/>
    <property type="match status" value="1"/>
</dbReference>
<dbReference type="NCBIfam" id="NF033496">
    <property type="entry name" value="DUF2080_fam_acc"/>
    <property type="match status" value="1"/>
</dbReference>
<gene>
    <name evidence="1" type="ordered locus">MmarC6_0422</name>
</gene>
<sequence length="74" mass="8380">MVLIEVRKQSWKKSRSALPTFIGKVTEHGNSANVDPTLPREYLGKTVLITVIEDDEVLSEILLRSNEEGENERV</sequence>
<dbReference type="KEGG" id="mmx:MmarC6_0422"/>
<dbReference type="OrthoDB" id="60755at2157"/>
<dbReference type="InterPro" id="IPR019205">
    <property type="entry name" value="DUF2080_transposon-encoded"/>
</dbReference>
<evidence type="ECO:0008006" key="2">
    <source>
        <dbReference type="Google" id="ProtNLM"/>
    </source>
</evidence>
<name>A9A754_METM6</name>
<proteinExistence type="predicted"/>
<dbReference type="PhylomeDB" id="A9A754"/>
<dbReference type="EMBL" id="CP000867">
    <property type="protein sequence ID" value="ABX01241.1"/>
    <property type="molecule type" value="Genomic_DNA"/>
</dbReference>
<dbReference type="STRING" id="444158.MmarC6_0422"/>
<dbReference type="AlphaFoldDB" id="A9A754"/>
<protein>
    <recommendedName>
        <fullName evidence="2">Transposon-encoded protein</fullName>
    </recommendedName>
</protein>